<dbReference type="GeneID" id="71983159"/>
<protein>
    <recommendedName>
        <fullName evidence="2">DUF7605 domain-containing protein</fullName>
    </recommendedName>
</protein>
<dbReference type="AlphaFoldDB" id="A0A9Q8L9U6"/>
<feature type="compositionally biased region" description="Low complexity" evidence="1">
    <location>
        <begin position="616"/>
        <end position="625"/>
    </location>
</feature>
<name>A0A9Q8L9U6_PASFU</name>
<evidence type="ECO:0000256" key="1">
    <source>
        <dbReference type="SAM" id="MobiDB-lite"/>
    </source>
</evidence>
<evidence type="ECO:0000259" key="2">
    <source>
        <dbReference type="Pfam" id="PF24564"/>
    </source>
</evidence>
<proteinExistence type="predicted"/>
<dbReference type="KEGG" id="ffu:CLAFUR5_03281"/>
<dbReference type="RefSeq" id="XP_047757947.1">
    <property type="nucleotide sequence ID" value="XM_047902429.1"/>
</dbReference>
<reference evidence="3" key="2">
    <citation type="journal article" date="2022" name="Microb. Genom.">
        <title>A chromosome-scale genome assembly of the tomato pathogen Cladosporium fulvum reveals a compartmentalized genome architecture and the presence of a dispensable chromosome.</title>
        <authorList>
            <person name="Zaccaron A.Z."/>
            <person name="Chen L.H."/>
            <person name="Samaras A."/>
            <person name="Stergiopoulos I."/>
        </authorList>
    </citation>
    <scope>NUCLEOTIDE SEQUENCE</scope>
    <source>
        <strain evidence="3">Race5_Kim</strain>
    </source>
</reference>
<feature type="compositionally biased region" description="Basic and acidic residues" evidence="1">
    <location>
        <begin position="569"/>
        <end position="585"/>
    </location>
</feature>
<dbReference type="PANTHER" id="PTHR36681">
    <property type="entry name" value="NUCLEAR GTPASE, GERMINAL CENTER-ASSOCIATED, TANDEM DUPLICATE 3"/>
    <property type="match status" value="1"/>
</dbReference>
<dbReference type="PANTHER" id="PTHR36681:SF3">
    <property type="entry name" value="NUCLEAR GTPASE, GERMINAL CENTER-ASSOCIATED, TANDEM DUPLICATE 3"/>
    <property type="match status" value="1"/>
</dbReference>
<dbReference type="Pfam" id="PF24564">
    <property type="entry name" value="DUF7605"/>
    <property type="match status" value="1"/>
</dbReference>
<feature type="domain" description="DUF7605" evidence="2">
    <location>
        <begin position="288"/>
        <end position="470"/>
    </location>
</feature>
<dbReference type="EMBL" id="CP090164">
    <property type="protein sequence ID" value="UJO13581.1"/>
    <property type="molecule type" value="Genomic_DNA"/>
</dbReference>
<dbReference type="Proteomes" id="UP000756132">
    <property type="component" value="Chromosome 2"/>
</dbReference>
<organism evidence="3 4">
    <name type="scientific">Passalora fulva</name>
    <name type="common">Tomato leaf mold</name>
    <name type="synonym">Cladosporium fulvum</name>
    <dbReference type="NCBI Taxonomy" id="5499"/>
    <lineage>
        <taxon>Eukaryota</taxon>
        <taxon>Fungi</taxon>
        <taxon>Dikarya</taxon>
        <taxon>Ascomycota</taxon>
        <taxon>Pezizomycotina</taxon>
        <taxon>Dothideomycetes</taxon>
        <taxon>Dothideomycetidae</taxon>
        <taxon>Mycosphaerellales</taxon>
        <taxon>Mycosphaerellaceae</taxon>
        <taxon>Fulvia</taxon>
    </lineage>
</organism>
<sequence>MWPLVKQTRSVNATNDYLRECQSLWIVSPISRIASDTTVDRLVARYGERFEGRLAIIATNSDHNVAPALAKDYKDKERPIKTYERLTPRSVQLQNQISLLKTKITSRKQAQDTPKRAAKLSKLNSDLQEAIDEKSDIDNARWYAVVKTRNDDVTVKLQDALKGHLPEGQQLPMFFVSNQHYSTLKGVEEAGKFQLDAEATGIPSLRRYALGLAAPGLLRSLEDYTHHQFTVFFEGVYLWVIREYVQGAKALKAIVGQPKHGLDSKLALYLDELSQAVHEHLTEPLQQRSPKFSKAAIALFEQKQQQKHWATIRAFLRKDGKHESKLCSKEVWTEQFYEPAIKQIGMHWPKVKKAQDALLEYQSLRICRDVDVIKETLDQEPACTALEMSGFHAVFRGATVGVKAAVAKHQEVFQQELQNLKLDATQARQDRHTGFFSMALQSTYDRCKDEEGEGCVKRSVGYMTGRLTGEDEDSPFDEAAKTLAMTLNHTAEKKAGSLLQQFMEIHEDVYNYFDGMITEGALNPDERMARDQLRPFLDKANTEFEQLKKDLNKIKAKYVAMEQAKEFDKLEAARKKAEEEEEKKNAGKKGKKKIKVEDEQPKAKKVKTEASKPKKSSGSLAKGKK</sequence>
<gene>
    <name evidence="3" type="ORF">CLAFUR5_03281</name>
</gene>
<dbReference type="OrthoDB" id="3598281at2759"/>
<keyword evidence="4" id="KW-1185">Reference proteome</keyword>
<dbReference type="InterPro" id="IPR056024">
    <property type="entry name" value="DUF7605"/>
</dbReference>
<evidence type="ECO:0000313" key="3">
    <source>
        <dbReference type="EMBL" id="UJO13581.1"/>
    </source>
</evidence>
<feature type="region of interest" description="Disordered" evidence="1">
    <location>
        <begin position="569"/>
        <end position="625"/>
    </location>
</feature>
<reference evidence="3" key="1">
    <citation type="submission" date="2021-12" db="EMBL/GenBank/DDBJ databases">
        <authorList>
            <person name="Zaccaron A."/>
            <person name="Stergiopoulos I."/>
        </authorList>
    </citation>
    <scope>NUCLEOTIDE SEQUENCE</scope>
    <source>
        <strain evidence="3">Race5_Kim</strain>
    </source>
</reference>
<feature type="compositionally biased region" description="Basic and acidic residues" evidence="1">
    <location>
        <begin position="595"/>
        <end position="612"/>
    </location>
</feature>
<evidence type="ECO:0000313" key="4">
    <source>
        <dbReference type="Proteomes" id="UP000756132"/>
    </source>
</evidence>
<accession>A0A9Q8L9U6</accession>